<evidence type="ECO:0000313" key="6">
    <source>
        <dbReference type="EMBL" id="SVC18968.1"/>
    </source>
</evidence>
<sequence length="155" mass="16690">MLRIRLVEEKIAKLYPEQEMRCPVHLSIGQEAIAVGVCAHLEKKDIVMSAHRAHAHYLAKGGNLKAMLAELYGKSTGCAMGKGGSMHLIDLQSGFFSAVPIVGSTIPIAVGVAWAFKMKKSANIVTVFLGDGATEQGVFFESLDFASLKDVPILF</sequence>
<keyword evidence="4" id="KW-0812">Transmembrane</keyword>
<dbReference type="InterPro" id="IPR050642">
    <property type="entry name" value="PDH_E1_Alpha_Subunit"/>
</dbReference>
<dbReference type="PANTHER" id="PTHR11516">
    <property type="entry name" value="PYRUVATE DEHYDROGENASE E1 COMPONENT, ALPHA SUBUNIT BACTERIAL AND ORGANELLAR"/>
    <property type="match status" value="1"/>
</dbReference>
<keyword evidence="4" id="KW-1133">Transmembrane helix</keyword>
<dbReference type="AlphaFoldDB" id="A0A382K3X8"/>
<proteinExistence type="predicted"/>
<dbReference type="GO" id="GO:0006086">
    <property type="term" value="P:pyruvate decarboxylation to acetyl-CoA"/>
    <property type="evidence" value="ECO:0007669"/>
    <property type="project" value="TreeGrafter"/>
</dbReference>
<name>A0A382K3X8_9ZZZZ</name>
<accession>A0A382K3X8</accession>
<reference evidence="6" key="1">
    <citation type="submission" date="2018-05" db="EMBL/GenBank/DDBJ databases">
        <authorList>
            <person name="Lanie J.A."/>
            <person name="Ng W.-L."/>
            <person name="Kazmierczak K.M."/>
            <person name="Andrzejewski T.M."/>
            <person name="Davidsen T.M."/>
            <person name="Wayne K.J."/>
            <person name="Tettelin H."/>
            <person name="Glass J.I."/>
            <person name="Rusch D."/>
            <person name="Podicherti R."/>
            <person name="Tsui H.-C.T."/>
            <person name="Winkler M.E."/>
        </authorList>
    </citation>
    <scope>NUCLEOTIDE SEQUENCE</scope>
</reference>
<dbReference type="PANTHER" id="PTHR11516:SF60">
    <property type="entry name" value="PYRUVATE DEHYDROGENASE E1 COMPONENT SUBUNIT ALPHA"/>
    <property type="match status" value="1"/>
</dbReference>
<keyword evidence="2" id="KW-0560">Oxidoreductase</keyword>
<dbReference type="Gene3D" id="3.40.50.970">
    <property type="match status" value="1"/>
</dbReference>
<dbReference type="InterPro" id="IPR001017">
    <property type="entry name" value="DH_E1"/>
</dbReference>
<dbReference type="GO" id="GO:0004739">
    <property type="term" value="F:pyruvate dehydrogenase (acetyl-transferring) activity"/>
    <property type="evidence" value="ECO:0007669"/>
    <property type="project" value="TreeGrafter"/>
</dbReference>
<organism evidence="6">
    <name type="scientific">marine metagenome</name>
    <dbReference type="NCBI Taxonomy" id="408172"/>
    <lineage>
        <taxon>unclassified sequences</taxon>
        <taxon>metagenomes</taxon>
        <taxon>ecological metagenomes</taxon>
    </lineage>
</organism>
<protein>
    <recommendedName>
        <fullName evidence="5">Dehydrogenase E1 component domain-containing protein</fullName>
    </recommendedName>
</protein>
<evidence type="ECO:0000259" key="5">
    <source>
        <dbReference type="Pfam" id="PF00676"/>
    </source>
</evidence>
<dbReference type="Pfam" id="PF00676">
    <property type="entry name" value="E1_dh"/>
    <property type="match status" value="1"/>
</dbReference>
<evidence type="ECO:0000256" key="1">
    <source>
        <dbReference type="ARBA" id="ARBA00001964"/>
    </source>
</evidence>
<dbReference type="EMBL" id="UINC01078163">
    <property type="protein sequence ID" value="SVC18968.1"/>
    <property type="molecule type" value="Genomic_DNA"/>
</dbReference>
<dbReference type="SUPFAM" id="SSF52518">
    <property type="entry name" value="Thiamin diphosphate-binding fold (THDP-binding)"/>
    <property type="match status" value="1"/>
</dbReference>
<feature type="domain" description="Dehydrogenase E1 component" evidence="5">
    <location>
        <begin position="3"/>
        <end position="155"/>
    </location>
</feature>
<evidence type="ECO:0000256" key="3">
    <source>
        <dbReference type="ARBA" id="ARBA00023052"/>
    </source>
</evidence>
<comment type="cofactor">
    <cofactor evidence="1">
        <name>thiamine diphosphate</name>
        <dbReference type="ChEBI" id="CHEBI:58937"/>
    </cofactor>
</comment>
<keyword evidence="4" id="KW-0472">Membrane</keyword>
<dbReference type="CDD" id="cd02000">
    <property type="entry name" value="TPP_E1_PDC_ADC_BCADC"/>
    <property type="match status" value="1"/>
</dbReference>
<evidence type="ECO:0000256" key="4">
    <source>
        <dbReference type="SAM" id="Phobius"/>
    </source>
</evidence>
<feature type="transmembrane region" description="Helical" evidence="4">
    <location>
        <begin position="95"/>
        <end position="116"/>
    </location>
</feature>
<feature type="non-terminal residue" evidence="6">
    <location>
        <position position="155"/>
    </location>
</feature>
<evidence type="ECO:0000256" key="2">
    <source>
        <dbReference type="ARBA" id="ARBA00023002"/>
    </source>
</evidence>
<dbReference type="InterPro" id="IPR029061">
    <property type="entry name" value="THDP-binding"/>
</dbReference>
<gene>
    <name evidence="6" type="ORF">METZ01_LOCUS271822</name>
</gene>
<keyword evidence="3" id="KW-0786">Thiamine pyrophosphate</keyword>